<dbReference type="InterPro" id="IPR011055">
    <property type="entry name" value="Dup_hybrid_motif"/>
</dbReference>
<keyword evidence="1 2" id="KW-0732">Signal</keyword>
<dbReference type="Pfam" id="PF01551">
    <property type="entry name" value="Peptidase_M23"/>
    <property type="match status" value="1"/>
</dbReference>
<evidence type="ECO:0000256" key="1">
    <source>
        <dbReference type="ARBA" id="ARBA00022729"/>
    </source>
</evidence>
<dbReference type="SUPFAM" id="SSF51261">
    <property type="entry name" value="Duplicated hybrid motif"/>
    <property type="match status" value="1"/>
</dbReference>
<keyword evidence="4" id="KW-0378">Hydrolase</keyword>
<dbReference type="EMBL" id="JBHTCJ010000002">
    <property type="protein sequence ID" value="MFC7340795.1"/>
    <property type="molecule type" value="Genomic_DNA"/>
</dbReference>
<evidence type="ECO:0000259" key="3">
    <source>
        <dbReference type="Pfam" id="PF01551"/>
    </source>
</evidence>
<dbReference type="CDD" id="cd12797">
    <property type="entry name" value="M23_peptidase"/>
    <property type="match status" value="1"/>
</dbReference>
<dbReference type="InterPro" id="IPR016047">
    <property type="entry name" value="M23ase_b-sheet_dom"/>
</dbReference>
<evidence type="ECO:0000313" key="5">
    <source>
        <dbReference type="Proteomes" id="UP001596504"/>
    </source>
</evidence>
<comment type="caution">
    <text evidence="4">The sequence shown here is derived from an EMBL/GenBank/DDBJ whole genome shotgun (WGS) entry which is preliminary data.</text>
</comment>
<dbReference type="InterPro" id="IPR050570">
    <property type="entry name" value="Cell_wall_metabolism_enzyme"/>
</dbReference>
<gene>
    <name evidence="4" type="ORF">ACFQRI_05165</name>
</gene>
<feature type="chain" id="PRO_5046164742" evidence="2">
    <location>
        <begin position="23"/>
        <end position="172"/>
    </location>
</feature>
<dbReference type="GO" id="GO:0016787">
    <property type="term" value="F:hydrolase activity"/>
    <property type="evidence" value="ECO:0007669"/>
    <property type="project" value="UniProtKB-KW"/>
</dbReference>
<accession>A0ABW2LGM0</accession>
<protein>
    <submittedName>
        <fullName evidence="4">M23 family metallopeptidase</fullName>
        <ecNumber evidence="4">3.4.24.-</ecNumber>
    </submittedName>
</protein>
<dbReference type="Proteomes" id="UP001596504">
    <property type="component" value="Unassembled WGS sequence"/>
</dbReference>
<name>A0ABW2LGM0_9PSEU</name>
<feature type="signal peptide" evidence="2">
    <location>
        <begin position="1"/>
        <end position="22"/>
    </location>
</feature>
<proteinExistence type="predicted"/>
<dbReference type="PANTHER" id="PTHR21666:SF289">
    <property type="entry name" value="L-ALA--D-GLU ENDOPEPTIDASE"/>
    <property type="match status" value="1"/>
</dbReference>
<dbReference type="RefSeq" id="WP_380664993.1">
    <property type="nucleotide sequence ID" value="NZ_JBHTCJ010000002.1"/>
</dbReference>
<organism evidence="4 5">
    <name type="scientific">Saccharopolyspora griseoalba</name>
    <dbReference type="NCBI Taxonomy" id="1431848"/>
    <lineage>
        <taxon>Bacteria</taxon>
        <taxon>Bacillati</taxon>
        <taxon>Actinomycetota</taxon>
        <taxon>Actinomycetes</taxon>
        <taxon>Pseudonocardiales</taxon>
        <taxon>Pseudonocardiaceae</taxon>
        <taxon>Saccharopolyspora</taxon>
    </lineage>
</organism>
<feature type="domain" description="M23ase beta-sheet core" evidence="3">
    <location>
        <begin position="67"/>
        <end position="158"/>
    </location>
</feature>
<dbReference type="PANTHER" id="PTHR21666">
    <property type="entry name" value="PEPTIDASE-RELATED"/>
    <property type="match status" value="1"/>
</dbReference>
<sequence>MRALIPVLLCCALIGAFAPAVAAGHRGGDAADRGGAAAGVPALSWPLDPPPAPVRPFEPPEHAYGPGHRGVDLAGASGQPVLAAADGVVVFAGRLADRELVSLEHTGGLRTSYEPVHPLVETGQRVSRGQPIGRLQPGHCPEPCLHWGARVDDAYVDPLGLLGGGRVRLLPW</sequence>
<evidence type="ECO:0000256" key="2">
    <source>
        <dbReference type="SAM" id="SignalP"/>
    </source>
</evidence>
<reference evidence="5" key="1">
    <citation type="journal article" date="2019" name="Int. J. Syst. Evol. Microbiol.">
        <title>The Global Catalogue of Microorganisms (GCM) 10K type strain sequencing project: providing services to taxonomists for standard genome sequencing and annotation.</title>
        <authorList>
            <consortium name="The Broad Institute Genomics Platform"/>
            <consortium name="The Broad Institute Genome Sequencing Center for Infectious Disease"/>
            <person name="Wu L."/>
            <person name="Ma J."/>
        </authorList>
    </citation>
    <scope>NUCLEOTIDE SEQUENCE [LARGE SCALE GENOMIC DNA]</scope>
    <source>
        <strain evidence="5">WLHS5</strain>
    </source>
</reference>
<dbReference type="Gene3D" id="2.70.70.10">
    <property type="entry name" value="Glucose Permease (Domain IIA)"/>
    <property type="match status" value="1"/>
</dbReference>
<dbReference type="EC" id="3.4.24.-" evidence="4"/>
<evidence type="ECO:0000313" key="4">
    <source>
        <dbReference type="EMBL" id="MFC7340795.1"/>
    </source>
</evidence>
<keyword evidence="5" id="KW-1185">Reference proteome</keyword>